<feature type="modified residue" description="4-aspartylphosphate" evidence="12">
    <location>
        <position position="723"/>
    </location>
</feature>
<dbReference type="InterPro" id="IPR001789">
    <property type="entry name" value="Sig_transdc_resp-reg_receiver"/>
</dbReference>
<dbReference type="CDD" id="cd17574">
    <property type="entry name" value="REC_OmpR"/>
    <property type="match status" value="1"/>
</dbReference>
<dbReference type="PROSITE" id="PS01124">
    <property type="entry name" value="HTH_ARAC_FAMILY_2"/>
    <property type="match status" value="1"/>
</dbReference>
<dbReference type="PANTHER" id="PTHR43547">
    <property type="entry name" value="TWO-COMPONENT HISTIDINE KINASE"/>
    <property type="match status" value="1"/>
</dbReference>
<feature type="domain" description="HTH araC/xylS-type" evidence="14">
    <location>
        <begin position="822"/>
        <end position="921"/>
    </location>
</feature>
<evidence type="ECO:0000256" key="9">
    <source>
        <dbReference type="ARBA" id="ARBA00023015"/>
    </source>
</evidence>
<dbReference type="GO" id="GO:0005524">
    <property type="term" value="F:ATP binding"/>
    <property type="evidence" value="ECO:0007669"/>
    <property type="project" value="UniProtKB-KW"/>
</dbReference>
<evidence type="ECO:0000259" key="15">
    <source>
        <dbReference type="PROSITE" id="PS50109"/>
    </source>
</evidence>
<keyword evidence="9" id="KW-0805">Transcription regulation</keyword>
<reference evidence="17 18" key="1">
    <citation type="submission" date="2019-01" db="EMBL/GenBank/DDBJ databases">
        <authorList>
            <person name="Chen W.-M."/>
        </authorList>
    </citation>
    <scope>NUCLEOTIDE SEQUENCE [LARGE SCALE GENOMIC DNA]</scope>
    <source>
        <strain evidence="17 18">YBJ-36</strain>
    </source>
</reference>
<dbReference type="RefSeq" id="WP_127704715.1">
    <property type="nucleotide sequence ID" value="NZ_SACK01000003.1"/>
</dbReference>
<evidence type="ECO:0000256" key="3">
    <source>
        <dbReference type="ARBA" id="ARBA00022553"/>
    </source>
</evidence>
<dbReference type="EMBL" id="SACK01000003">
    <property type="protein sequence ID" value="RVU01002.1"/>
    <property type="molecule type" value="Genomic_DNA"/>
</dbReference>
<dbReference type="Gene3D" id="3.30.565.10">
    <property type="entry name" value="Histidine kinase-like ATPase, C-terminal domain"/>
    <property type="match status" value="1"/>
</dbReference>
<dbReference type="OrthoDB" id="9809670at2"/>
<accession>A0A437MTM2</accession>
<keyword evidence="13" id="KW-0472">Membrane</keyword>
<dbReference type="InterPro" id="IPR005467">
    <property type="entry name" value="His_kinase_dom"/>
</dbReference>
<dbReference type="SUPFAM" id="SSF55874">
    <property type="entry name" value="ATPase domain of HSP90 chaperone/DNA topoisomerase II/histidine kinase"/>
    <property type="match status" value="1"/>
</dbReference>
<dbReference type="InterPro" id="IPR036097">
    <property type="entry name" value="HisK_dim/P_sf"/>
</dbReference>
<dbReference type="Pfam" id="PF12833">
    <property type="entry name" value="HTH_18"/>
    <property type="match status" value="1"/>
</dbReference>
<dbReference type="Gene3D" id="1.10.10.60">
    <property type="entry name" value="Homeodomain-like"/>
    <property type="match status" value="2"/>
</dbReference>
<evidence type="ECO:0000313" key="18">
    <source>
        <dbReference type="Proteomes" id="UP000282759"/>
    </source>
</evidence>
<dbReference type="SUPFAM" id="SSF47384">
    <property type="entry name" value="Homodimeric domain of signal transducing histidine kinase"/>
    <property type="match status" value="1"/>
</dbReference>
<evidence type="ECO:0000256" key="1">
    <source>
        <dbReference type="ARBA" id="ARBA00000085"/>
    </source>
</evidence>
<dbReference type="GO" id="GO:0000155">
    <property type="term" value="F:phosphorelay sensor kinase activity"/>
    <property type="evidence" value="ECO:0007669"/>
    <property type="project" value="InterPro"/>
</dbReference>
<dbReference type="SMART" id="SM00448">
    <property type="entry name" value="REC"/>
    <property type="match status" value="1"/>
</dbReference>
<dbReference type="InterPro" id="IPR003661">
    <property type="entry name" value="HisK_dim/P_dom"/>
</dbReference>
<dbReference type="PROSITE" id="PS50110">
    <property type="entry name" value="RESPONSE_REGULATORY"/>
    <property type="match status" value="1"/>
</dbReference>
<dbReference type="CDD" id="cd00075">
    <property type="entry name" value="HATPase"/>
    <property type="match status" value="1"/>
</dbReference>
<dbReference type="InterPro" id="IPR028082">
    <property type="entry name" value="Peripla_BP_I"/>
</dbReference>
<dbReference type="Proteomes" id="UP000282759">
    <property type="component" value="Unassembled WGS sequence"/>
</dbReference>
<gene>
    <name evidence="17" type="ORF">EOD41_10275</name>
</gene>
<dbReference type="SMART" id="SM00387">
    <property type="entry name" value="HATPase_c"/>
    <property type="match status" value="1"/>
</dbReference>
<evidence type="ECO:0000256" key="2">
    <source>
        <dbReference type="ARBA" id="ARBA00012438"/>
    </source>
</evidence>
<keyword evidence="3 12" id="KW-0597">Phosphoprotein</keyword>
<dbReference type="FunFam" id="3.30.565.10:FF:000037">
    <property type="entry name" value="Hybrid sensor histidine kinase/response regulator"/>
    <property type="match status" value="1"/>
</dbReference>
<organism evidence="17 18">
    <name type="scientific">Mucilaginibacter limnophilus</name>
    <dbReference type="NCBI Taxonomy" id="1932778"/>
    <lineage>
        <taxon>Bacteria</taxon>
        <taxon>Pseudomonadati</taxon>
        <taxon>Bacteroidota</taxon>
        <taxon>Sphingobacteriia</taxon>
        <taxon>Sphingobacteriales</taxon>
        <taxon>Sphingobacteriaceae</taxon>
        <taxon>Mucilaginibacter</taxon>
    </lineage>
</organism>
<dbReference type="InterPro" id="IPR003594">
    <property type="entry name" value="HATPase_dom"/>
</dbReference>
<dbReference type="InterPro" id="IPR025997">
    <property type="entry name" value="SBP_2_dom"/>
</dbReference>
<dbReference type="PRINTS" id="PR00344">
    <property type="entry name" value="BCTRLSENSOR"/>
</dbReference>
<dbReference type="SUPFAM" id="SSF52172">
    <property type="entry name" value="CheY-like"/>
    <property type="match status" value="1"/>
</dbReference>
<keyword evidence="5" id="KW-0547">Nucleotide-binding</keyword>
<keyword evidence="13" id="KW-0812">Transmembrane</keyword>
<dbReference type="InterPro" id="IPR004358">
    <property type="entry name" value="Sig_transdc_His_kin-like_C"/>
</dbReference>
<dbReference type="Pfam" id="PF13407">
    <property type="entry name" value="Peripla_BP_4"/>
    <property type="match status" value="1"/>
</dbReference>
<dbReference type="InterPro" id="IPR036890">
    <property type="entry name" value="HATPase_C_sf"/>
</dbReference>
<dbReference type="PROSITE" id="PS00041">
    <property type="entry name" value="HTH_ARAC_FAMILY_1"/>
    <property type="match status" value="1"/>
</dbReference>
<evidence type="ECO:0000313" key="17">
    <source>
        <dbReference type="EMBL" id="RVU01002.1"/>
    </source>
</evidence>
<dbReference type="InterPro" id="IPR011006">
    <property type="entry name" value="CheY-like_superfamily"/>
</dbReference>
<evidence type="ECO:0000256" key="11">
    <source>
        <dbReference type="ARBA" id="ARBA00023163"/>
    </source>
</evidence>
<dbReference type="GO" id="GO:0003700">
    <property type="term" value="F:DNA-binding transcription factor activity"/>
    <property type="evidence" value="ECO:0007669"/>
    <property type="project" value="InterPro"/>
</dbReference>
<evidence type="ECO:0000256" key="5">
    <source>
        <dbReference type="ARBA" id="ARBA00022741"/>
    </source>
</evidence>
<dbReference type="Pfam" id="PF02518">
    <property type="entry name" value="HATPase_c"/>
    <property type="match status" value="1"/>
</dbReference>
<dbReference type="CDD" id="cd00082">
    <property type="entry name" value="HisKA"/>
    <property type="match status" value="1"/>
</dbReference>
<sequence>MILKNCSVRPVWFPLIIVIILFSSCGSSHQEKKYTIGFSQCTGLDLWRRTMLYEMKTELSLHSNVNFIYADAKGNSKLQIEQVRKMLNSKIDVLIISPNEVHPLAIVVKEAYDKGIPTIIIDRKTSSSQYTAYIGADNYELGRMAANYLGTTFKGNIKVIEVMGLAGSSPAIERERGFRDGIKLFPHIKLKQRLSGNWLKDIAEKRLKARTGSLADINAVFAHNDDMGVGARNVFRTLDGAGKVKIIGVDALPGPGGGMEMVSDRLLTASVVYPTCGKEAVVTAFKILNNEPFVKDNILKSLIVDSNNVELMKMQYSKITSQQVDIEKQQKLIAEQVSIYKSQQIILNIVVISLVLALILGGLVFISSKENRKINISLEAKNFEIQNQRNQLIEMSAKAEAAMEGRLNFFTNISHEFRTPLTLMLSPLSDVLTKEKLTLKAEKNLKLVSQNAHRLLRLVNQLIDYRKIEIDKQKIKATENNIVSYVREIVENFRIHAQQHDIHLFFFTTERKLNVWFDVNMLDKVFFNLIANAIKCSTSQGKVTVKISTNETNHVIVTVEDTGIGMSPEDVALIFDQFYQADNAPINGSGIGLSLSREIVMLHHGNIDVKSQKWKGTSFTITLPLGDSHLDVSEKVTAGADRTINVEELNTYKADLERVSSNTPAITLDFPKDISVLIIEDNADLLNYLQDQLSLHYDVFTAINGNDGLSQAYEKVPDIVISDVVLPGYSGKEITKILKSDFRTSHIPVILLTAQASIDQQISGMNAMADLYISKPFHIDYLLAGISNLLRNRIILKKHFSTDLNSIDKTRTTKTLDKKFLSDLSAIVEQNLANERFSIEDICKLLGISRMQLYRKVKALLDCNISDYILNRRLKKAQFLLSTEDLTISEVTYMVGFSNPNYFATVFKSKYGKTPSEFKKA</sequence>
<name>A0A437MTM2_9SPHI</name>
<feature type="domain" description="Histidine kinase" evidence="15">
    <location>
        <begin position="412"/>
        <end position="627"/>
    </location>
</feature>
<dbReference type="PROSITE" id="PS50109">
    <property type="entry name" value="HIS_KIN"/>
    <property type="match status" value="1"/>
</dbReference>
<dbReference type="PANTHER" id="PTHR43547:SF2">
    <property type="entry name" value="HYBRID SIGNAL TRANSDUCTION HISTIDINE KINASE C"/>
    <property type="match status" value="1"/>
</dbReference>
<evidence type="ECO:0000256" key="6">
    <source>
        <dbReference type="ARBA" id="ARBA00022777"/>
    </source>
</evidence>
<evidence type="ECO:0000256" key="13">
    <source>
        <dbReference type="SAM" id="Phobius"/>
    </source>
</evidence>
<comment type="catalytic activity">
    <reaction evidence="1">
        <text>ATP + protein L-histidine = ADP + protein N-phospho-L-histidine.</text>
        <dbReference type="EC" id="2.7.13.3"/>
    </reaction>
</comment>
<dbReference type="GO" id="GO:0043565">
    <property type="term" value="F:sequence-specific DNA binding"/>
    <property type="evidence" value="ECO:0007669"/>
    <property type="project" value="InterPro"/>
</dbReference>
<dbReference type="CDD" id="cd06308">
    <property type="entry name" value="PBP1_sensor_kinase-like"/>
    <property type="match status" value="1"/>
</dbReference>
<dbReference type="InterPro" id="IPR018062">
    <property type="entry name" value="HTH_AraC-typ_CS"/>
</dbReference>
<feature type="domain" description="Response regulatory" evidence="16">
    <location>
        <begin position="675"/>
        <end position="790"/>
    </location>
</feature>
<dbReference type="InterPro" id="IPR018060">
    <property type="entry name" value="HTH_AraC"/>
</dbReference>
<dbReference type="SMART" id="SM00388">
    <property type="entry name" value="HisKA"/>
    <property type="match status" value="1"/>
</dbReference>
<dbReference type="Gene3D" id="1.10.287.130">
    <property type="match status" value="1"/>
</dbReference>
<dbReference type="SUPFAM" id="SSF46689">
    <property type="entry name" value="Homeodomain-like"/>
    <property type="match status" value="1"/>
</dbReference>
<dbReference type="Pfam" id="PF00512">
    <property type="entry name" value="HisKA"/>
    <property type="match status" value="1"/>
</dbReference>
<keyword evidence="10" id="KW-0238">DNA-binding</keyword>
<evidence type="ECO:0000256" key="12">
    <source>
        <dbReference type="PROSITE-ProRule" id="PRU00169"/>
    </source>
</evidence>
<proteinExistence type="predicted"/>
<dbReference type="Pfam" id="PF00072">
    <property type="entry name" value="Response_reg"/>
    <property type="match status" value="1"/>
</dbReference>
<evidence type="ECO:0000256" key="7">
    <source>
        <dbReference type="ARBA" id="ARBA00022840"/>
    </source>
</evidence>
<keyword evidence="6" id="KW-0418">Kinase</keyword>
<dbReference type="AlphaFoldDB" id="A0A437MTM2"/>
<keyword evidence="18" id="KW-1185">Reference proteome</keyword>
<evidence type="ECO:0000256" key="10">
    <source>
        <dbReference type="ARBA" id="ARBA00023125"/>
    </source>
</evidence>
<keyword evidence="11" id="KW-0804">Transcription</keyword>
<dbReference type="EC" id="2.7.13.3" evidence="2"/>
<dbReference type="FunFam" id="1.10.287.130:FF:000045">
    <property type="entry name" value="Two-component system sensor histidine kinase/response regulator"/>
    <property type="match status" value="1"/>
</dbReference>
<keyword evidence="4" id="KW-0808">Transferase</keyword>
<feature type="transmembrane region" description="Helical" evidence="13">
    <location>
        <begin position="345"/>
        <end position="366"/>
    </location>
</feature>
<evidence type="ECO:0000259" key="16">
    <source>
        <dbReference type="PROSITE" id="PS50110"/>
    </source>
</evidence>
<evidence type="ECO:0000259" key="14">
    <source>
        <dbReference type="PROSITE" id="PS01124"/>
    </source>
</evidence>
<keyword evidence="7" id="KW-0067">ATP-binding</keyword>
<keyword evidence="8" id="KW-0902">Two-component regulatory system</keyword>
<dbReference type="InterPro" id="IPR009057">
    <property type="entry name" value="Homeodomain-like_sf"/>
</dbReference>
<keyword evidence="13" id="KW-1133">Transmembrane helix</keyword>
<dbReference type="SUPFAM" id="SSF53822">
    <property type="entry name" value="Periplasmic binding protein-like I"/>
    <property type="match status" value="1"/>
</dbReference>
<evidence type="ECO:0000256" key="4">
    <source>
        <dbReference type="ARBA" id="ARBA00022679"/>
    </source>
</evidence>
<dbReference type="PROSITE" id="PS51257">
    <property type="entry name" value="PROKAR_LIPOPROTEIN"/>
    <property type="match status" value="1"/>
</dbReference>
<dbReference type="Gene3D" id="3.40.50.2300">
    <property type="match status" value="3"/>
</dbReference>
<protein>
    <recommendedName>
        <fullName evidence="2">histidine kinase</fullName>
        <ecNumber evidence="2">2.7.13.3</ecNumber>
    </recommendedName>
</protein>
<evidence type="ECO:0000256" key="8">
    <source>
        <dbReference type="ARBA" id="ARBA00023012"/>
    </source>
</evidence>
<dbReference type="SMART" id="SM00342">
    <property type="entry name" value="HTH_ARAC"/>
    <property type="match status" value="1"/>
</dbReference>
<comment type="caution">
    <text evidence="17">The sequence shown here is derived from an EMBL/GenBank/DDBJ whole genome shotgun (WGS) entry which is preliminary data.</text>
</comment>